<evidence type="ECO:0000256" key="2">
    <source>
        <dbReference type="ARBA" id="ARBA00006464"/>
    </source>
</evidence>
<gene>
    <name evidence="10" type="ORF">BJ980_002669</name>
</gene>
<keyword evidence="4 10" id="KW-0808">Transferase</keyword>
<feature type="transmembrane region" description="Helical" evidence="8">
    <location>
        <begin position="12"/>
        <end position="35"/>
    </location>
</feature>
<dbReference type="GO" id="GO:0005886">
    <property type="term" value="C:plasma membrane"/>
    <property type="evidence" value="ECO:0007669"/>
    <property type="project" value="UniProtKB-SubCell"/>
</dbReference>
<evidence type="ECO:0000256" key="8">
    <source>
        <dbReference type="SAM" id="Phobius"/>
    </source>
</evidence>
<evidence type="ECO:0000256" key="6">
    <source>
        <dbReference type="ARBA" id="ARBA00022989"/>
    </source>
</evidence>
<feature type="domain" description="Bacterial sugar transferase" evidence="9">
    <location>
        <begin position="4"/>
        <end position="200"/>
    </location>
</feature>
<evidence type="ECO:0000256" key="5">
    <source>
        <dbReference type="ARBA" id="ARBA00022692"/>
    </source>
</evidence>
<dbReference type="InterPro" id="IPR003362">
    <property type="entry name" value="Bact_transf"/>
</dbReference>
<dbReference type="PANTHER" id="PTHR30576:SF4">
    <property type="entry name" value="UNDECAPRENYL-PHOSPHATE GALACTOSE PHOSPHOTRANSFERASE"/>
    <property type="match status" value="1"/>
</dbReference>
<keyword evidence="11" id="KW-1185">Reference proteome</keyword>
<accession>A0A7Y9S1Y5</accession>
<keyword evidence="6 8" id="KW-1133">Transmembrane helix</keyword>
<name>A0A7Y9S1Y5_9ACTN</name>
<dbReference type="AlphaFoldDB" id="A0A7Y9S1Y5"/>
<protein>
    <submittedName>
        <fullName evidence="10">Lipopolysaccharide/colanic/teichoic acid biosynthesis glycosyltransferase</fullName>
    </submittedName>
</protein>
<keyword evidence="7 8" id="KW-0472">Membrane</keyword>
<dbReference type="Proteomes" id="UP000540656">
    <property type="component" value="Unassembled WGS sequence"/>
</dbReference>
<comment type="subcellular location">
    <subcellularLocation>
        <location evidence="1">Cell membrane</location>
    </subcellularLocation>
</comment>
<proteinExistence type="inferred from homology"/>
<dbReference type="EMBL" id="JACCAA010000001">
    <property type="protein sequence ID" value="NYG59746.1"/>
    <property type="molecule type" value="Genomic_DNA"/>
</dbReference>
<sequence length="278" mass="30656">MRNKRAFDLVLTMASAIIWVPVVLGASLLVLILSGRPVYYRSMRRISTGEPVKVVKFRTMVRNAAQIANRETVSVEEAGTRFLNISADSPLYTRIGRLLEKVALTELPQFTHVLRGQMSVIGNRPLPQNVMDCLGEEFADVEDRFLTPAGLTGPSQLVGRDFITDADRLMLEGEYCRGALRSYSVRLDLLILVYTVLIVLRLKRGFEPAEVKDLIRRYTKGATAPVLKPTVVVVPVPPAIRVTPPRTIQVARPIPAPRVPETATQTARDAAGARMAAG</sequence>
<keyword evidence="3" id="KW-1003">Cell membrane</keyword>
<evidence type="ECO:0000256" key="3">
    <source>
        <dbReference type="ARBA" id="ARBA00022475"/>
    </source>
</evidence>
<evidence type="ECO:0000313" key="10">
    <source>
        <dbReference type="EMBL" id="NYG59746.1"/>
    </source>
</evidence>
<reference evidence="10 11" key="1">
    <citation type="submission" date="2020-07" db="EMBL/GenBank/DDBJ databases">
        <title>Sequencing the genomes of 1000 actinobacteria strains.</title>
        <authorList>
            <person name="Klenk H.-P."/>
        </authorList>
    </citation>
    <scope>NUCLEOTIDE SEQUENCE [LARGE SCALE GENOMIC DNA]</scope>
    <source>
        <strain evidence="10 11">DSM 23819</strain>
    </source>
</reference>
<evidence type="ECO:0000256" key="7">
    <source>
        <dbReference type="ARBA" id="ARBA00023136"/>
    </source>
</evidence>
<evidence type="ECO:0000256" key="4">
    <source>
        <dbReference type="ARBA" id="ARBA00022679"/>
    </source>
</evidence>
<evidence type="ECO:0000313" key="11">
    <source>
        <dbReference type="Proteomes" id="UP000540656"/>
    </source>
</evidence>
<evidence type="ECO:0000259" key="9">
    <source>
        <dbReference type="Pfam" id="PF02397"/>
    </source>
</evidence>
<keyword evidence="5 8" id="KW-0812">Transmembrane</keyword>
<dbReference type="GO" id="GO:0016780">
    <property type="term" value="F:phosphotransferase activity, for other substituted phosphate groups"/>
    <property type="evidence" value="ECO:0007669"/>
    <property type="project" value="TreeGrafter"/>
</dbReference>
<comment type="similarity">
    <text evidence="2">Belongs to the bacterial sugar transferase family.</text>
</comment>
<evidence type="ECO:0000256" key="1">
    <source>
        <dbReference type="ARBA" id="ARBA00004236"/>
    </source>
</evidence>
<dbReference type="Pfam" id="PF02397">
    <property type="entry name" value="Bac_transf"/>
    <property type="match status" value="1"/>
</dbReference>
<organism evidence="10 11">
    <name type="scientific">Nocardioides daedukensis</name>
    <dbReference type="NCBI Taxonomy" id="634462"/>
    <lineage>
        <taxon>Bacteria</taxon>
        <taxon>Bacillati</taxon>
        <taxon>Actinomycetota</taxon>
        <taxon>Actinomycetes</taxon>
        <taxon>Propionibacteriales</taxon>
        <taxon>Nocardioidaceae</taxon>
        <taxon>Nocardioides</taxon>
    </lineage>
</organism>
<dbReference type="RefSeq" id="WP_179502762.1">
    <property type="nucleotide sequence ID" value="NZ_JACCAA010000001.1"/>
</dbReference>
<comment type="caution">
    <text evidence="10">The sequence shown here is derived from an EMBL/GenBank/DDBJ whole genome shotgun (WGS) entry which is preliminary data.</text>
</comment>
<dbReference type="PANTHER" id="PTHR30576">
    <property type="entry name" value="COLANIC BIOSYNTHESIS UDP-GLUCOSE LIPID CARRIER TRANSFERASE"/>
    <property type="match status" value="1"/>
</dbReference>